<accession>A0AAN6YJH2</accession>
<feature type="region of interest" description="Disordered" evidence="1">
    <location>
        <begin position="387"/>
        <end position="415"/>
    </location>
</feature>
<dbReference type="PANTHER" id="PTHR43662:SF7">
    <property type="entry name" value="DUF1996 DOMAIN-CONTAINING PROTEIN"/>
    <property type="match status" value="1"/>
</dbReference>
<dbReference type="PANTHER" id="PTHR43662">
    <property type="match status" value="1"/>
</dbReference>
<evidence type="ECO:0000313" key="5">
    <source>
        <dbReference type="Proteomes" id="UP001301769"/>
    </source>
</evidence>
<dbReference type="AlphaFoldDB" id="A0AAN6YJH2"/>
<evidence type="ECO:0000256" key="1">
    <source>
        <dbReference type="SAM" id="MobiDB-lite"/>
    </source>
</evidence>
<feature type="chain" id="PRO_5043044185" description="DUF1996 domain-containing protein" evidence="2">
    <location>
        <begin position="19"/>
        <end position="488"/>
    </location>
</feature>
<dbReference type="Pfam" id="PF09362">
    <property type="entry name" value="DUF1996"/>
    <property type="match status" value="1"/>
</dbReference>
<dbReference type="InterPro" id="IPR018535">
    <property type="entry name" value="DUF1996"/>
</dbReference>
<protein>
    <recommendedName>
        <fullName evidence="3">DUF1996 domain-containing protein</fullName>
    </recommendedName>
</protein>
<name>A0AAN6YJH2_9PEZI</name>
<feature type="compositionally biased region" description="Low complexity" evidence="1">
    <location>
        <begin position="398"/>
        <end position="410"/>
    </location>
</feature>
<comment type="caution">
    <text evidence="4">The sequence shown here is derived from an EMBL/GenBank/DDBJ whole genome shotgun (WGS) entry which is preliminary data.</text>
</comment>
<evidence type="ECO:0000313" key="4">
    <source>
        <dbReference type="EMBL" id="KAK4219196.1"/>
    </source>
</evidence>
<keyword evidence="2" id="KW-0732">Signal</keyword>
<evidence type="ECO:0000259" key="3">
    <source>
        <dbReference type="Pfam" id="PF09362"/>
    </source>
</evidence>
<gene>
    <name evidence="4" type="ORF">QBC37DRAFT_273130</name>
</gene>
<keyword evidence="5" id="KW-1185">Reference proteome</keyword>
<feature type="domain" description="DUF1996" evidence="3">
    <location>
        <begin position="34"/>
        <end position="289"/>
    </location>
</feature>
<sequence length="488" mass="53401">MKTNTALAVLAALGGAHAFWRMECHGQVGLARIDPLVNPDEVGQHVHAIHGSSGFSMKATYDDLINADCTSCAVRQDKSVYWAPALYFQHANGTFQYVEQAGGMLAYYFLNPDRNDPNGKITAFPRDFRMIAGDSLRRNYSVGDPKAVDPEKSLWASLGQTSQLDLEQRALGFNCLNYKKDPEGSLFRHYLPDKEYLDANCHDGIRIEIMFPSCWNGKDVDSPDHKSHVAYPDLTMDGFCPKGFETRLPGLFYETIWQTNAFAGTPGRFVLSNGDVHGFGYHADFMMGWDVDFLQQAVNTCTNSSGRISDCPIFDIQSPDEERSCQMQQPRVLANELVAGLVGDTLPGGVPIQDGPGPATMKNPGPATSSVEVPTVTYAPGVKPTDTAYLPGQVLHEPSSSTSTPTSTSSAEAEMNALAQPATTPAPTSLPVDDGKYSVVRTEYITDGNVVNMIVVKEAVEYVTVTTTTVMAPKARRHLHRHGRRHHH</sequence>
<feature type="region of interest" description="Disordered" evidence="1">
    <location>
        <begin position="350"/>
        <end position="372"/>
    </location>
</feature>
<feature type="signal peptide" evidence="2">
    <location>
        <begin position="1"/>
        <end position="18"/>
    </location>
</feature>
<proteinExistence type="predicted"/>
<reference evidence="4" key="1">
    <citation type="journal article" date="2023" name="Mol. Phylogenet. Evol.">
        <title>Genome-scale phylogeny and comparative genomics of the fungal order Sordariales.</title>
        <authorList>
            <person name="Hensen N."/>
            <person name="Bonometti L."/>
            <person name="Westerberg I."/>
            <person name="Brannstrom I.O."/>
            <person name="Guillou S."/>
            <person name="Cros-Aarteil S."/>
            <person name="Calhoun S."/>
            <person name="Haridas S."/>
            <person name="Kuo A."/>
            <person name="Mondo S."/>
            <person name="Pangilinan J."/>
            <person name="Riley R."/>
            <person name="LaButti K."/>
            <person name="Andreopoulos B."/>
            <person name="Lipzen A."/>
            <person name="Chen C."/>
            <person name="Yan M."/>
            <person name="Daum C."/>
            <person name="Ng V."/>
            <person name="Clum A."/>
            <person name="Steindorff A."/>
            <person name="Ohm R.A."/>
            <person name="Martin F."/>
            <person name="Silar P."/>
            <person name="Natvig D.O."/>
            <person name="Lalanne C."/>
            <person name="Gautier V."/>
            <person name="Ament-Velasquez S.L."/>
            <person name="Kruys A."/>
            <person name="Hutchinson M.I."/>
            <person name="Powell A.J."/>
            <person name="Barry K."/>
            <person name="Miller A.N."/>
            <person name="Grigoriev I.V."/>
            <person name="Debuchy R."/>
            <person name="Gladieux P."/>
            <person name="Hiltunen Thoren M."/>
            <person name="Johannesson H."/>
        </authorList>
    </citation>
    <scope>NUCLEOTIDE SEQUENCE</scope>
    <source>
        <strain evidence="4">PSN293</strain>
    </source>
</reference>
<reference evidence="4" key="2">
    <citation type="submission" date="2023-05" db="EMBL/GenBank/DDBJ databases">
        <authorList>
            <consortium name="Lawrence Berkeley National Laboratory"/>
            <person name="Steindorff A."/>
            <person name="Hensen N."/>
            <person name="Bonometti L."/>
            <person name="Westerberg I."/>
            <person name="Brannstrom I.O."/>
            <person name="Guillou S."/>
            <person name="Cros-Aarteil S."/>
            <person name="Calhoun S."/>
            <person name="Haridas S."/>
            <person name="Kuo A."/>
            <person name="Mondo S."/>
            <person name="Pangilinan J."/>
            <person name="Riley R."/>
            <person name="Labutti K."/>
            <person name="Andreopoulos B."/>
            <person name="Lipzen A."/>
            <person name="Chen C."/>
            <person name="Yanf M."/>
            <person name="Daum C."/>
            <person name="Ng V."/>
            <person name="Clum A."/>
            <person name="Ohm R."/>
            <person name="Martin F."/>
            <person name="Silar P."/>
            <person name="Natvig D."/>
            <person name="Lalanne C."/>
            <person name="Gautier V."/>
            <person name="Ament-Velasquez S.L."/>
            <person name="Kruys A."/>
            <person name="Hutchinson M.I."/>
            <person name="Powell A.J."/>
            <person name="Barry K."/>
            <person name="Miller A.N."/>
            <person name="Grigoriev I.V."/>
            <person name="Debuchy R."/>
            <person name="Gladieux P."/>
            <person name="Thoren M.H."/>
            <person name="Johannesson H."/>
        </authorList>
    </citation>
    <scope>NUCLEOTIDE SEQUENCE</scope>
    <source>
        <strain evidence="4">PSN293</strain>
    </source>
</reference>
<dbReference type="EMBL" id="MU858049">
    <property type="protein sequence ID" value="KAK4219196.1"/>
    <property type="molecule type" value="Genomic_DNA"/>
</dbReference>
<dbReference type="Proteomes" id="UP001301769">
    <property type="component" value="Unassembled WGS sequence"/>
</dbReference>
<evidence type="ECO:0000256" key="2">
    <source>
        <dbReference type="SAM" id="SignalP"/>
    </source>
</evidence>
<organism evidence="4 5">
    <name type="scientific">Rhypophila decipiens</name>
    <dbReference type="NCBI Taxonomy" id="261697"/>
    <lineage>
        <taxon>Eukaryota</taxon>
        <taxon>Fungi</taxon>
        <taxon>Dikarya</taxon>
        <taxon>Ascomycota</taxon>
        <taxon>Pezizomycotina</taxon>
        <taxon>Sordariomycetes</taxon>
        <taxon>Sordariomycetidae</taxon>
        <taxon>Sordariales</taxon>
        <taxon>Naviculisporaceae</taxon>
        <taxon>Rhypophila</taxon>
    </lineage>
</organism>